<feature type="domain" description="PH" evidence="1">
    <location>
        <begin position="54"/>
        <end position="155"/>
    </location>
</feature>
<dbReference type="SUPFAM" id="SSF50729">
    <property type="entry name" value="PH domain-like"/>
    <property type="match status" value="1"/>
</dbReference>
<dbReference type="OrthoDB" id="28413at2759"/>
<organism evidence="2 3">
    <name type="scientific">Lepeophtheirus salmonis</name>
    <name type="common">Salmon louse</name>
    <name type="synonym">Caligus salmonis</name>
    <dbReference type="NCBI Taxonomy" id="72036"/>
    <lineage>
        <taxon>Eukaryota</taxon>
        <taxon>Metazoa</taxon>
        <taxon>Ecdysozoa</taxon>
        <taxon>Arthropoda</taxon>
        <taxon>Crustacea</taxon>
        <taxon>Multicrustacea</taxon>
        <taxon>Hexanauplia</taxon>
        <taxon>Copepoda</taxon>
        <taxon>Siphonostomatoida</taxon>
        <taxon>Caligidae</taxon>
        <taxon>Lepeophtheirus</taxon>
    </lineage>
</organism>
<evidence type="ECO:0000313" key="3">
    <source>
        <dbReference type="Proteomes" id="UP000675881"/>
    </source>
</evidence>
<evidence type="ECO:0000313" key="2">
    <source>
        <dbReference type="EMBL" id="CAF3030226.1"/>
    </source>
</evidence>
<name>A0A7R8HDV3_LEPSM</name>
<proteinExistence type="predicted"/>
<dbReference type="Gene3D" id="2.30.29.30">
    <property type="entry name" value="Pleckstrin-homology domain (PH domain)/Phosphotyrosine-binding domain (PTB)"/>
    <property type="match status" value="1"/>
</dbReference>
<dbReference type="EMBL" id="HG994587">
    <property type="protein sequence ID" value="CAF3030226.1"/>
    <property type="molecule type" value="Genomic_DNA"/>
</dbReference>
<keyword evidence="3" id="KW-1185">Reference proteome</keyword>
<dbReference type="InterPro" id="IPR011993">
    <property type="entry name" value="PH-like_dom_sf"/>
</dbReference>
<accession>A0A7R8HDV3</accession>
<reference evidence="2" key="1">
    <citation type="submission" date="2021-02" db="EMBL/GenBank/DDBJ databases">
        <authorList>
            <person name="Bekaert M."/>
        </authorList>
    </citation>
    <scope>NUCLEOTIDE SEQUENCE</scope>
    <source>
        <strain evidence="2">IoA-00</strain>
    </source>
</reference>
<dbReference type="Proteomes" id="UP000675881">
    <property type="component" value="Chromosome 8"/>
</dbReference>
<dbReference type="InterPro" id="IPR001849">
    <property type="entry name" value="PH_domain"/>
</dbReference>
<gene>
    <name evidence="2" type="ORF">LSAA_13831</name>
</gene>
<evidence type="ECO:0000259" key="1">
    <source>
        <dbReference type="Pfam" id="PF16457"/>
    </source>
</evidence>
<dbReference type="Pfam" id="PF16457">
    <property type="entry name" value="PH_12"/>
    <property type="match status" value="1"/>
</dbReference>
<protein>
    <submittedName>
        <fullName evidence="2">ELMO1</fullName>
    </submittedName>
</protein>
<dbReference type="AlphaFoldDB" id="A0A7R8HDV3"/>
<sequence>MRATTEDFSKKSFKRRLKSYGEVQKAWAEEAKLRGEREGKAVDELKKIILPDIHDLEKSGRYVYVKLSPNHKTLCYGDWNEDGSTPPIEKLESKIQVITNSTSSLSSATSRSKNRDSLEQLSFSIYTENGKSLDLVAPSQMSFDYWTDAINALLGRPLTSAEARRDTDKILSMEIKLKLLDIEGLVIPEEEPEIPPSPTDYDFEFQA</sequence>